<protein>
    <submittedName>
        <fullName evidence="2">Serine/threonine protein phosphatase 1</fullName>
    </submittedName>
</protein>
<feature type="domain" description="Calcineurin-like phosphoesterase" evidence="1">
    <location>
        <begin position="12"/>
        <end position="186"/>
    </location>
</feature>
<dbReference type="InterPro" id="IPR029052">
    <property type="entry name" value="Metallo-depent_PP-like"/>
</dbReference>
<dbReference type="GO" id="GO:0110154">
    <property type="term" value="P:RNA decapping"/>
    <property type="evidence" value="ECO:0007669"/>
    <property type="project" value="TreeGrafter"/>
</dbReference>
<dbReference type="EMBL" id="VLLA01000001">
    <property type="protein sequence ID" value="TWI75982.1"/>
    <property type="molecule type" value="Genomic_DNA"/>
</dbReference>
<dbReference type="SUPFAM" id="SSF56300">
    <property type="entry name" value="Metallo-dependent phosphatases"/>
    <property type="match status" value="1"/>
</dbReference>
<gene>
    <name evidence="2" type="ORF">IQ16_00213</name>
</gene>
<dbReference type="PANTHER" id="PTHR42850">
    <property type="entry name" value="METALLOPHOSPHOESTERASE"/>
    <property type="match status" value="1"/>
</dbReference>
<accession>A0A562S3S9</accession>
<evidence type="ECO:0000313" key="2">
    <source>
        <dbReference type="EMBL" id="TWI75982.1"/>
    </source>
</evidence>
<dbReference type="InterPro" id="IPR050126">
    <property type="entry name" value="Ap4A_hydrolase"/>
</dbReference>
<organism evidence="2 3">
    <name type="scientific">Bradyrhizobium huanghuaihaiense</name>
    <dbReference type="NCBI Taxonomy" id="990078"/>
    <lineage>
        <taxon>Bacteria</taxon>
        <taxon>Pseudomonadati</taxon>
        <taxon>Pseudomonadota</taxon>
        <taxon>Alphaproteobacteria</taxon>
        <taxon>Hyphomicrobiales</taxon>
        <taxon>Nitrobacteraceae</taxon>
        <taxon>Bradyrhizobium</taxon>
    </lineage>
</organism>
<proteinExistence type="predicted"/>
<dbReference type="AlphaFoldDB" id="A0A562S3S9"/>
<dbReference type="GO" id="GO:0008803">
    <property type="term" value="F:bis(5'-nucleosyl)-tetraphosphatase (symmetrical) activity"/>
    <property type="evidence" value="ECO:0007669"/>
    <property type="project" value="TreeGrafter"/>
</dbReference>
<dbReference type="PANTHER" id="PTHR42850:SF4">
    <property type="entry name" value="ZINC-DEPENDENT ENDOPOLYPHOSPHATASE"/>
    <property type="match status" value="1"/>
</dbReference>
<dbReference type="GO" id="GO:0016791">
    <property type="term" value="F:phosphatase activity"/>
    <property type="evidence" value="ECO:0007669"/>
    <property type="project" value="TreeGrafter"/>
</dbReference>
<dbReference type="Proteomes" id="UP000316291">
    <property type="component" value="Unassembled WGS sequence"/>
</dbReference>
<dbReference type="CDD" id="cd00144">
    <property type="entry name" value="MPP_PPP_family"/>
    <property type="match status" value="1"/>
</dbReference>
<name>A0A562S3S9_9BRAD</name>
<dbReference type="Gene3D" id="3.60.21.10">
    <property type="match status" value="1"/>
</dbReference>
<dbReference type="GO" id="GO:0005737">
    <property type="term" value="C:cytoplasm"/>
    <property type="evidence" value="ECO:0007669"/>
    <property type="project" value="TreeGrafter"/>
</dbReference>
<sequence length="239" mass="26518">MPLPEHELLTFAIGDIHGCFDKLVSLLAACDEIRGHRSAQFVLVGDYIDRGPQSREVMDFLVGSEGEQNRPFVCLQGNHEEMLLRAADMERTDQDLMNWWGNGGEQTLDSYGIDDPVDFPSEHLDWIRALPLMKIEHGRLFVHAGIRPAVPLASQSERDLLWIREPFLSSDLDHGLFIVHGHTPIRSRTPDLRANRLNLDTGACFGGPLTAAVFATSEAGPLMFVNDSGEISGPAALRH</sequence>
<comment type="caution">
    <text evidence="2">The sequence shown here is derived from an EMBL/GenBank/DDBJ whole genome shotgun (WGS) entry which is preliminary data.</text>
</comment>
<keyword evidence="3" id="KW-1185">Reference proteome</keyword>
<dbReference type="OrthoDB" id="9807890at2"/>
<dbReference type="InterPro" id="IPR004843">
    <property type="entry name" value="Calcineurin-like_PHP"/>
</dbReference>
<evidence type="ECO:0000259" key="1">
    <source>
        <dbReference type="Pfam" id="PF00149"/>
    </source>
</evidence>
<evidence type="ECO:0000313" key="3">
    <source>
        <dbReference type="Proteomes" id="UP000316291"/>
    </source>
</evidence>
<dbReference type="Pfam" id="PF00149">
    <property type="entry name" value="Metallophos"/>
    <property type="match status" value="1"/>
</dbReference>
<reference evidence="2 3" key="1">
    <citation type="journal article" date="2015" name="Stand. Genomic Sci.">
        <title>Genomic Encyclopedia of Bacterial and Archaeal Type Strains, Phase III: the genomes of soil and plant-associated and newly described type strains.</title>
        <authorList>
            <person name="Whitman W.B."/>
            <person name="Woyke T."/>
            <person name="Klenk H.P."/>
            <person name="Zhou Y."/>
            <person name="Lilburn T.G."/>
            <person name="Beck B.J."/>
            <person name="De Vos P."/>
            <person name="Vandamme P."/>
            <person name="Eisen J.A."/>
            <person name="Garrity G."/>
            <person name="Hugenholtz P."/>
            <person name="Kyrpides N.C."/>
        </authorList>
    </citation>
    <scope>NUCLEOTIDE SEQUENCE [LARGE SCALE GENOMIC DNA]</scope>
    <source>
        <strain evidence="2 3">CGMCC 1.10948</strain>
    </source>
</reference>